<dbReference type="KEGG" id="hmo:HM1_1601"/>
<keyword evidence="1" id="KW-1133">Transmembrane helix</keyword>
<organism evidence="2 3">
    <name type="scientific">Heliobacterium modesticaldum (strain ATCC 51547 / Ice1)</name>
    <dbReference type="NCBI Taxonomy" id="498761"/>
    <lineage>
        <taxon>Bacteria</taxon>
        <taxon>Bacillati</taxon>
        <taxon>Bacillota</taxon>
        <taxon>Clostridia</taxon>
        <taxon>Eubacteriales</taxon>
        <taxon>Heliobacteriaceae</taxon>
        <taxon>Heliomicrobium</taxon>
    </lineage>
</organism>
<evidence type="ECO:0000313" key="3">
    <source>
        <dbReference type="Proteomes" id="UP000008550"/>
    </source>
</evidence>
<protein>
    <submittedName>
        <fullName evidence="2">Uncharacterized protein</fullName>
    </submittedName>
</protein>
<dbReference type="EMBL" id="CP000930">
    <property type="protein sequence ID" value="ABZ84171.1"/>
    <property type="molecule type" value="Genomic_DNA"/>
</dbReference>
<name>B0TDD0_HELMI</name>
<evidence type="ECO:0000256" key="1">
    <source>
        <dbReference type="SAM" id="Phobius"/>
    </source>
</evidence>
<dbReference type="AlphaFoldDB" id="B0TDD0"/>
<keyword evidence="3" id="KW-1185">Reference proteome</keyword>
<evidence type="ECO:0000313" key="2">
    <source>
        <dbReference type="EMBL" id="ABZ84171.1"/>
    </source>
</evidence>
<sequence length="48" mass="5577">MFAFNGMLVFVGMPVFVKILLGQLFVAAQCYRRSRREEWISDPLRGLL</sequence>
<dbReference type="HOGENOM" id="CLU_3153565_0_0_9"/>
<accession>B0TDD0</accession>
<feature type="transmembrane region" description="Helical" evidence="1">
    <location>
        <begin position="6"/>
        <end position="26"/>
    </location>
</feature>
<dbReference type="Proteomes" id="UP000008550">
    <property type="component" value="Chromosome"/>
</dbReference>
<proteinExistence type="predicted"/>
<gene>
    <name evidence="2" type="ORF">HM1_1601</name>
</gene>
<keyword evidence="1" id="KW-0812">Transmembrane</keyword>
<reference evidence="2 3" key="1">
    <citation type="journal article" date="2008" name="J. Bacteriol.">
        <title>The genome of Heliobacterium modesticaldum, a phototrophic representative of the Firmicutes containing the simplest photosynthetic apparatus.</title>
        <authorList>
            <person name="Sattley W.M."/>
            <person name="Madigan M.T."/>
            <person name="Swingley W.D."/>
            <person name="Cheung P.C."/>
            <person name="Clocksin K.M."/>
            <person name="Conrad A.L."/>
            <person name="Dejesa L.C."/>
            <person name="Honchak B.M."/>
            <person name="Jung D.O."/>
            <person name="Karbach L.E."/>
            <person name="Kurdoglu A."/>
            <person name="Lahiri S."/>
            <person name="Mastrian S.D."/>
            <person name="Page L.E."/>
            <person name="Taylor H.L."/>
            <person name="Wang Z.T."/>
            <person name="Raymond J."/>
            <person name="Chen M."/>
            <person name="Blankenship R.E."/>
            <person name="Touchman J.W."/>
        </authorList>
    </citation>
    <scope>NUCLEOTIDE SEQUENCE [LARGE SCALE GENOMIC DNA]</scope>
    <source>
        <strain evidence="3">ATCC 51547 / Ice1</strain>
    </source>
</reference>
<dbReference type="STRING" id="498761.HM1_1601"/>
<keyword evidence="1" id="KW-0472">Membrane</keyword>